<keyword evidence="3" id="KW-0813">Transport</keyword>
<dbReference type="GO" id="GO:0005886">
    <property type="term" value="C:plasma membrane"/>
    <property type="evidence" value="ECO:0007669"/>
    <property type="project" value="UniProtKB-SubCell"/>
</dbReference>
<dbReference type="PANTHER" id="PTHR43297">
    <property type="entry name" value="OLIGOPEPTIDE TRANSPORT ATP-BINDING PROTEIN APPD"/>
    <property type="match status" value="1"/>
</dbReference>
<dbReference type="GO" id="GO:0016887">
    <property type="term" value="F:ATP hydrolysis activity"/>
    <property type="evidence" value="ECO:0007669"/>
    <property type="project" value="InterPro"/>
</dbReference>
<dbReference type="PROSITE" id="PS00211">
    <property type="entry name" value="ABC_TRANSPORTER_1"/>
    <property type="match status" value="1"/>
</dbReference>
<keyword evidence="5" id="KW-0547">Nucleotide-binding</keyword>
<dbReference type="AlphaFoldDB" id="A0A256FTX8"/>
<comment type="subunit">
    <text evidence="10">The complex is composed of two ATP-binding proteins (NikD and NikE), two transmembrane proteins (NikB and NikC) and a solute-binding protein (NikA).</text>
</comment>
<evidence type="ECO:0000256" key="10">
    <source>
        <dbReference type="ARBA" id="ARBA00038669"/>
    </source>
</evidence>
<evidence type="ECO:0000256" key="4">
    <source>
        <dbReference type="ARBA" id="ARBA00022475"/>
    </source>
</evidence>
<comment type="caution">
    <text evidence="15">The sequence shown here is derived from an EMBL/GenBank/DDBJ whole genome shotgun (WGS) entry which is preliminary data.</text>
</comment>
<evidence type="ECO:0000259" key="14">
    <source>
        <dbReference type="PROSITE" id="PS50893"/>
    </source>
</evidence>
<name>A0A256FTX8_9HYPH</name>
<evidence type="ECO:0000313" key="16">
    <source>
        <dbReference type="Proteomes" id="UP000216345"/>
    </source>
</evidence>
<dbReference type="GO" id="GO:0005524">
    <property type="term" value="F:ATP binding"/>
    <property type="evidence" value="ECO:0007669"/>
    <property type="project" value="UniProtKB-KW"/>
</dbReference>
<keyword evidence="7" id="KW-1278">Translocase</keyword>
<evidence type="ECO:0000256" key="8">
    <source>
        <dbReference type="ARBA" id="ARBA00023065"/>
    </source>
</evidence>
<dbReference type="SUPFAM" id="SSF52540">
    <property type="entry name" value="P-loop containing nucleoside triphosphate hydrolases"/>
    <property type="match status" value="1"/>
</dbReference>
<protein>
    <recommendedName>
        <fullName evidence="12">Nickel import system ATP-binding protein NikD</fullName>
        <ecNumber evidence="11">7.2.2.11</ecNumber>
    </recommendedName>
</protein>
<dbReference type="CDD" id="cd03257">
    <property type="entry name" value="ABC_NikE_OppD_transporters"/>
    <property type="match status" value="1"/>
</dbReference>
<gene>
    <name evidence="15" type="ORF">CEV32_3603</name>
</gene>
<keyword evidence="4" id="KW-1003">Cell membrane</keyword>
<comment type="similarity">
    <text evidence="2">Belongs to the ABC transporter superfamily.</text>
</comment>
<keyword evidence="6" id="KW-0067">ATP-binding</keyword>
<reference evidence="15 16" key="1">
    <citation type="submission" date="2017-07" db="EMBL/GenBank/DDBJ databases">
        <title>Phylogenetic study on the rhizospheric bacterium Ochrobactrum sp. A44.</title>
        <authorList>
            <person name="Krzyzanowska D.M."/>
            <person name="Ossowicki A."/>
            <person name="Rajewska M."/>
            <person name="Maciag T."/>
            <person name="Kaczynski Z."/>
            <person name="Czerwicka M."/>
            <person name="Jafra S."/>
        </authorList>
    </citation>
    <scope>NUCLEOTIDE SEQUENCE [LARGE SCALE GENOMIC DNA]</scope>
    <source>
        <strain evidence="15 16">PR17</strain>
    </source>
</reference>
<dbReference type="SMART" id="SM00382">
    <property type="entry name" value="AAA"/>
    <property type="match status" value="1"/>
</dbReference>
<dbReference type="InterPro" id="IPR027417">
    <property type="entry name" value="P-loop_NTPase"/>
</dbReference>
<comment type="subcellular location">
    <subcellularLocation>
        <location evidence="1">Cell inner membrane</location>
        <topology evidence="1">Peripheral membrane protein</topology>
    </subcellularLocation>
</comment>
<dbReference type="Pfam" id="PF00005">
    <property type="entry name" value="ABC_tran"/>
    <property type="match status" value="1"/>
</dbReference>
<dbReference type="InterPro" id="IPR003439">
    <property type="entry name" value="ABC_transporter-like_ATP-bd"/>
</dbReference>
<evidence type="ECO:0000256" key="11">
    <source>
        <dbReference type="ARBA" id="ARBA00039098"/>
    </source>
</evidence>
<evidence type="ECO:0000256" key="12">
    <source>
        <dbReference type="ARBA" id="ARBA00044143"/>
    </source>
</evidence>
<dbReference type="EMBL" id="NNRK01000017">
    <property type="protein sequence ID" value="OYR17881.1"/>
    <property type="molecule type" value="Genomic_DNA"/>
</dbReference>
<dbReference type="Gene3D" id="3.40.50.300">
    <property type="entry name" value="P-loop containing nucleotide triphosphate hydrolases"/>
    <property type="match status" value="1"/>
</dbReference>
<keyword evidence="9" id="KW-0472">Membrane</keyword>
<dbReference type="RefSeq" id="WP_094574051.1">
    <property type="nucleotide sequence ID" value="NZ_JBHEEL010000002.1"/>
</dbReference>
<dbReference type="EC" id="7.2.2.11" evidence="11"/>
<feature type="domain" description="ABC transporter" evidence="14">
    <location>
        <begin position="5"/>
        <end position="240"/>
    </location>
</feature>
<evidence type="ECO:0000256" key="1">
    <source>
        <dbReference type="ARBA" id="ARBA00004417"/>
    </source>
</evidence>
<proteinExistence type="inferred from homology"/>
<dbReference type="PANTHER" id="PTHR43297:SF13">
    <property type="entry name" value="NICKEL ABC TRANSPORTER, ATP-BINDING PROTEIN"/>
    <property type="match status" value="1"/>
</dbReference>
<dbReference type="GO" id="GO:0015413">
    <property type="term" value="F:ABC-type nickel transporter activity"/>
    <property type="evidence" value="ECO:0007669"/>
    <property type="project" value="UniProtKB-EC"/>
</dbReference>
<keyword evidence="16" id="KW-1185">Reference proteome</keyword>
<evidence type="ECO:0000256" key="5">
    <source>
        <dbReference type="ARBA" id="ARBA00022741"/>
    </source>
</evidence>
<dbReference type="InterPro" id="IPR017871">
    <property type="entry name" value="ABC_transporter-like_CS"/>
</dbReference>
<evidence type="ECO:0000256" key="2">
    <source>
        <dbReference type="ARBA" id="ARBA00005417"/>
    </source>
</evidence>
<dbReference type="InterPro" id="IPR050388">
    <property type="entry name" value="ABC_Ni/Peptide_Import"/>
</dbReference>
<evidence type="ECO:0000256" key="13">
    <source>
        <dbReference type="ARBA" id="ARBA00048610"/>
    </source>
</evidence>
<accession>A0A256FTX8</accession>
<dbReference type="InterPro" id="IPR003593">
    <property type="entry name" value="AAA+_ATPase"/>
</dbReference>
<dbReference type="Proteomes" id="UP000216345">
    <property type="component" value="Unassembled WGS sequence"/>
</dbReference>
<sequence length="251" mass="27187">MKSLVSLQNLSIQYGRDAALQDVDLVIDAGEILAIIGESGSGKSTLALTLANLLPANAVVSGRINWREGLPKLGRDIGFVFQDPASSFDPLMRIGTQLVETVRAHEKIDVKAAKIKAIRLLERVHIPEPEDSFFRYPHQFSGGQKQRIAIALAIAANPQVLIADEPTSALDTIVQSEIVALLRDLVRADGMTLIFITHDIALASNLADRIAVFQHGELLELGTAREVICSPQSDYTKLLINAVPTLETAHG</sequence>
<evidence type="ECO:0000256" key="7">
    <source>
        <dbReference type="ARBA" id="ARBA00022967"/>
    </source>
</evidence>
<comment type="catalytic activity">
    <reaction evidence="13">
        <text>Ni(2+)(out) + ATP + H2O = Ni(2+)(in) + ADP + phosphate + H(+)</text>
        <dbReference type="Rhea" id="RHEA:15557"/>
        <dbReference type="ChEBI" id="CHEBI:15377"/>
        <dbReference type="ChEBI" id="CHEBI:15378"/>
        <dbReference type="ChEBI" id="CHEBI:30616"/>
        <dbReference type="ChEBI" id="CHEBI:43474"/>
        <dbReference type="ChEBI" id="CHEBI:49786"/>
        <dbReference type="ChEBI" id="CHEBI:456216"/>
        <dbReference type="EC" id="7.2.2.11"/>
    </reaction>
    <physiologicalReaction direction="left-to-right" evidence="13">
        <dbReference type="Rhea" id="RHEA:15558"/>
    </physiologicalReaction>
</comment>
<keyword evidence="8" id="KW-0406">Ion transport</keyword>
<evidence type="ECO:0000256" key="6">
    <source>
        <dbReference type="ARBA" id="ARBA00022840"/>
    </source>
</evidence>
<evidence type="ECO:0000313" key="15">
    <source>
        <dbReference type="EMBL" id="OYR17881.1"/>
    </source>
</evidence>
<evidence type="ECO:0000256" key="9">
    <source>
        <dbReference type="ARBA" id="ARBA00023136"/>
    </source>
</evidence>
<dbReference type="OrthoDB" id="9815712at2"/>
<organism evidence="15 16">
    <name type="scientific">Brucella rhizosphaerae</name>
    <dbReference type="NCBI Taxonomy" id="571254"/>
    <lineage>
        <taxon>Bacteria</taxon>
        <taxon>Pseudomonadati</taxon>
        <taxon>Pseudomonadota</taxon>
        <taxon>Alphaproteobacteria</taxon>
        <taxon>Hyphomicrobiales</taxon>
        <taxon>Brucellaceae</taxon>
        <taxon>Brucella/Ochrobactrum group</taxon>
        <taxon>Brucella</taxon>
    </lineage>
</organism>
<evidence type="ECO:0000256" key="3">
    <source>
        <dbReference type="ARBA" id="ARBA00022448"/>
    </source>
</evidence>
<dbReference type="PROSITE" id="PS50893">
    <property type="entry name" value="ABC_TRANSPORTER_2"/>
    <property type="match status" value="1"/>
</dbReference>